<feature type="transmembrane region" description="Helical" evidence="5">
    <location>
        <begin position="85"/>
        <end position="107"/>
    </location>
</feature>
<dbReference type="PANTHER" id="PTHR44688:SF16">
    <property type="entry name" value="DNA-BINDING TRANSCRIPTIONAL ACTIVATOR DEVR_DOSR"/>
    <property type="match status" value="1"/>
</dbReference>
<keyword evidence="5" id="KW-0812">Transmembrane</keyword>
<dbReference type="SMART" id="SM00421">
    <property type="entry name" value="HTH_LUXR"/>
    <property type="match status" value="1"/>
</dbReference>
<protein>
    <submittedName>
        <fullName evidence="7">Helix-turn-helix transcriptional regulator</fullName>
    </submittedName>
</protein>
<dbReference type="InterPro" id="IPR000792">
    <property type="entry name" value="Tscrpt_reg_LuxR_C"/>
</dbReference>
<evidence type="ECO:0000256" key="1">
    <source>
        <dbReference type="ARBA" id="ARBA00023015"/>
    </source>
</evidence>
<feature type="transmembrane region" description="Helical" evidence="5">
    <location>
        <begin position="143"/>
        <end position="161"/>
    </location>
</feature>
<dbReference type="EMBL" id="QIBX01000013">
    <property type="protein sequence ID" value="RNL39155.1"/>
    <property type="molecule type" value="Genomic_DNA"/>
</dbReference>
<dbReference type="PANTHER" id="PTHR44688">
    <property type="entry name" value="DNA-BINDING TRANSCRIPTIONAL ACTIVATOR DEVR_DOSR"/>
    <property type="match status" value="1"/>
</dbReference>
<keyword evidence="2" id="KW-0238">DNA-binding</keyword>
<feature type="transmembrane region" description="Helical" evidence="5">
    <location>
        <begin position="113"/>
        <end position="136"/>
    </location>
</feature>
<dbReference type="Proteomes" id="UP000269591">
    <property type="component" value="Unassembled WGS sequence"/>
</dbReference>
<feature type="transmembrane region" description="Helical" evidence="5">
    <location>
        <begin position="221"/>
        <end position="246"/>
    </location>
</feature>
<evidence type="ECO:0000256" key="3">
    <source>
        <dbReference type="ARBA" id="ARBA00023163"/>
    </source>
</evidence>
<name>A0A3N0AWB0_9ACTN</name>
<feature type="transmembrane region" description="Helical" evidence="5">
    <location>
        <begin position="252"/>
        <end position="271"/>
    </location>
</feature>
<feature type="transmembrane region" description="Helical" evidence="5">
    <location>
        <begin position="52"/>
        <end position="73"/>
    </location>
</feature>
<dbReference type="Gene3D" id="1.10.10.10">
    <property type="entry name" value="Winged helix-like DNA-binding domain superfamily/Winged helix DNA-binding domain"/>
    <property type="match status" value="1"/>
</dbReference>
<feature type="transmembrane region" description="Helical" evidence="5">
    <location>
        <begin position="167"/>
        <end position="187"/>
    </location>
</feature>
<evidence type="ECO:0000313" key="8">
    <source>
        <dbReference type="Proteomes" id="UP000269591"/>
    </source>
</evidence>
<feature type="domain" description="HTH luxR-type" evidence="6">
    <location>
        <begin position="453"/>
        <end position="515"/>
    </location>
</feature>
<comment type="caution">
    <text evidence="7">The sequence shown here is derived from an EMBL/GenBank/DDBJ whole genome shotgun (WGS) entry which is preliminary data.</text>
</comment>
<feature type="transmembrane region" description="Helical" evidence="5">
    <location>
        <begin position="12"/>
        <end position="32"/>
    </location>
</feature>
<reference evidence="8" key="1">
    <citation type="submission" date="2018-05" db="EMBL/GenBank/DDBJ databases">
        <title>Genome Sequencing of selected type strains of the family Eggerthellaceae.</title>
        <authorList>
            <person name="Danylec N."/>
            <person name="Stoll D.A."/>
            <person name="Doetsch A."/>
            <person name="Huch M."/>
        </authorList>
    </citation>
    <scope>NUCLEOTIDE SEQUENCE [LARGE SCALE GENOMIC DNA]</scope>
    <source>
        <strain evidence="8">DSM 24851</strain>
    </source>
</reference>
<gene>
    <name evidence="7" type="ORF">DMP06_07710</name>
</gene>
<dbReference type="PROSITE" id="PS50043">
    <property type="entry name" value="HTH_LUXR_2"/>
    <property type="match status" value="1"/>
</dbReference>
<keyword evidence="1" id="KW-0805">Transcription regulation</keyword>
<dbReference type="RefSeq" id="WP_123209156.1">
    <property type="nucleotide sequence ID" value="NZ_JBHTHO010000010.1"/>
</dbReference>
<dbReference type="PROSITE" id="PS00622">
    <property type="entry name" value="HTH_LUXR_1"/>
    <property type="match status" value="1"/>
</dbReference>
<dbReference type="Pfam" id="PF00196">
    <property type="entry name" value="GerE"/>
    <property type="match status" value="1"/>
</dbReference>
<evidence type="ECO:0000313" key="7">
    <source>
        <dbReference type="EMBL" id="RNL39155.1"/>
    </source>
</evidence>
<dbReference type="SUPFAM" id="SSF46894">
    <property type="entry name" value="C-terminal effector domain of the bipartite response regulators"/>
    <property type="match status" value="1"/>
</dbReference>
<keyword evidence="3" id="KW-0804">Transcription</keyword>
<evidence type="ECO:0000256" key="4">
    <source>
        <dbReference type="SAM" id="MobiDB-lite"/>
    </source>
</evidence>
<dbReference type="InterPro" id="IPR016032">
    <property type="entry name" value="Sig_transdc_resp-reg_C-effctor"/>
</dbReference>
<dbReference type="AlphaFoldDB" id="A0A3N0AWB0"/>
<evidence type="ECO:0000256" key="5">
    <source>
        <dbReference type="SAM" id="Phobius"/>
    </source>
</evidence>
<keyword evidence="5" id="KW-0472">Membrane</keyword>
<feature type="transmembrane region" description="Helical" evidence="5">
    <location>
        <begin position="283"/>
        <end position="299"/>
    </location>
</feature>
<dbReference type="PRINTS" id="PR00038">
    <property type="entry name" value="HTHLUXR"/>
</dbReference>
<feature type="transmembrane region" description="Helical" evidence="5">
    <location>
        <begin position="305"/>
        <end position="325"/>
    </location>
</feature>
<evidence type="ECO:0000259" key="6">
    <source>
        <dbReference type="PROSITE" id="PS50043"/>
    </source>
</evidence>
<dbReference type="CDD" id="cd06170">
    <property type="entry name" value="LuxR_C_like"/>
    <property type="match status" value="1"/>
</dbReference>
<organism evidence="7 8">
    <name type="scientific">Slackia equolifaciens</name>
    <dbReference type="NCBI Taxonomy" id="498718"/>
    <lineage>
        <taxon>Bacteria</taxon>
        <taxon>Bacillati</taxon>
        <taxon>Actinomycetota</taxon>
        <taxon>Coriobacteriia</taxon>
        <taxon>Eggerthellales</taxon>
        <taxon>Eggerthellaceae</taxon>
        <taxon>Slackia</taxon>
    </lineage>
</organism>
<dbReference type="OrthoDB" id="9808843at2"/>
<dbReference type="GO" id="GO:0003677">
    <property type="term" value="F:DNA binding"/>
    <property type="evidence" value="ECO:0007669"/>
    <property type="project" value="UniProtKB-KW"/>
</dbReference>
<keyword evidence="5" id="KW-1133">Transmembrane helix</keyword>
<feature type="transmembrane region" description="Helical" evidence="5">
    <location>
        <begin position="373"/>
        <end position="393"/>
    </location>
</feature>
<dbReference type="InterPro" id="IPR036388">
    <property type="entry name" value="WH-like_DNA-bd_sf"/>
</dbReference>
<feature type="transmembrane region" description="Helical" evidence="5">
    <location>
        <begin position="337"/>
        <end position="361"/>
    </location>
</feature>
<proteinExistence type="predicted"/>
<accession>A0A3N0AWB0</accession>
<keyword evidence="8" id="KW-1185">Reference proteome</keyword>
<sequence length="515" mass="55080">MAKCTDALKNTYALGIAIAMIAGYGLLRSANSGIYLSRFSLVDSSFIFMTDLAFNVTSASVTVLCAAAIAVLSARGHLPSFSIPIWPPALLLVLCGLAASTGAFDALPPVEGHIASAAIFAVGSTLLSLAWIELFALERPIDAVVHIACGTLVGVVARYAFSNMPAPFGTIETLFAVLAGAALLAYARKALPPTLGDEAVTPEIPASRTSRFRAFDEISDTLIAFCVLEAVVGLVNSFMLAAGMHFEGSGGVPHVAMTVAAIIFGVFAFVTHRAPKASTAFRIAFPIIAAMVAFVPFMSEGYSRMFSTLLLLSYDFMAILITYQVARAANKHRVSSYELLGISSAAASACLLGALLLGYTFGQGDAQKVSASMRFLVLGCAVIYLLAMALVFFSRDRRRKHGTPRRVGAPESASNASEEVKTKARSTKGVDDAPEAQTPNEETHPSVERICDMLATDHKLTERETEVLAYLARGRSNTYIAEELCLSPTTVRGHIRNIYTKLDVHKRQELIDLFE</sequence>
<evidence type="ECO:0000256" key="2">
    <source>
        <dbReference type="ARBA" id="ARBA00023125"/>
    </source>
</evidence>
<feature type="region of interest" description="Disordered" evidence="4">
    <location>
        <begin position="401"/>
        <end position="447"/>
    </location>
</feature>
<dbReference type="GO" id="GO:0006355">
    <property type="term" value="P:regulation of DNA-templated transcription"/>
    <property type="evidence" value="ECO:0007669"/>
    <property type="project" value="InterPro"/>
</dbReference>